<feature type="region of interest" description="Disordered" evidence="1">
    <location>
        <begin position="1"/>
        <end position="37"/>
    </location>
</feature>
<feature type="compositionally biased region" description="Low complexity" evidence="1">
    <location>
        <begin position="10"/>
        <end position="20"/>
    </location>
</feature>
<dbReference type="Proteomes" id="UP000239899">
    <property type="component" value="Unassembled WGS sequence"/>
</dbReference>
<feature type="compositionally biased region" description="Low complexity" evidence="1">
    <location>
        <begin position="510"/>
        <end position="522"/>
    </location>
</feature>
<organism evidence="4 5">
    <name type="scientific">Chlorella sorokiniana</name>
    <name type="common">Freshwater green alga</name>
    <dbReference type="NCBI Taxonomy" id="3076"/>
    <lineage>
        <taxon>Eukaryota</taxon>
        <taxon>Viridiplantae</taxon>
        <taxon>Chlorophyta</taxon>
        <taxon>core chlorophytes</taxon>
        <taxon>Trebouxiophyceae</taxon>
        <taxon>Chlorellales</taxon>
        <taxon>Chlorellaceae</taxon>
        <taxon>Chlorella clade</taxon>
        <taxon>Chlorella</taxon>
    </lineage>
</organism>
<feature type="transmembrane region" description="Helical" evidence="2">
    <location>
        <begin position="44"/>
        <end position="67"/>
    </location>
</feature>
<evidence type="ECO:0000256" key="2">
    <source>
        <dbReference type="SAM" id="Phobius"/>
    </source>
</evidence>
<dbReference type="Gene3D" id="3.40.50.1110">
    <property type="entry name" value="SGNH hydrolase"/>
    <property type="match status" value="1"/>
</dbReference>
<keyword evidence="2" id="KW-1133">Transmembrane helix</keyword>
<feature type="compositionally biased region" description="Low complexity" evidence="1">
    <location>
        <begin position="465"/>
        <end position="486"/>
    </location>
</feature>
<feature type="compositionally biased region" description="Acidic residues" evidence="1">
    <location>
        <begin position="487"/>
        <end position="502"/>
    </location>
</feature>
<proteinExistence type="predicted"/>
<gene>
    <name evidence="4" type="ORF">C2E21_1633</name>
</gene>
<keyword evidence="2" id="KW-0812">Transmembrane</keyword>
<reference evidence="4 5" key="1">
    <citation type="journal article" date="2018" name="Plant J.">
        <title>Genome sequences of Chlorella sorokiniana UTEX 1602 and Micractinium conductrix SAG 241.80: implications to maltose excretion by a green alga.</title>
        <authorList>
            <person name="Arriola M.B."/>
            <person name="Velmurugan N."/>
            <person name="Zhang Y."/>
            <person name="Plunkett M.H."/>
            <person name="Hondzo H."/>
            <person name="Barney B.M."/>
        </authorList>
    </citation>
    <scope>NUCLEOTIDE SEQUENCE [LARGE SCALE GENOMIC DNA]</scope>
    <source>
        <strain evidence="5">UTEX 1602</strain>
    </source>
</reference>
<dbReference type="PANTHER" id="PTHR34407">
    <property type="entry name" value="EXPRESSED PROTEIN"/>
    <property type="match status" value="1"/>
</dbReference>
<evidence type="ECO:0000313" key="4">
    <source>
        <dbReference type="EMBL" id="PRW59695.1"/>
    </source>
</evidence>
<name>A0A2P6U050_CHLSO</name>
<evidence type="ECO:0000256" key="1">
    <source>
        <dbReference type="SAM" id="MobiDB-lite"/>
    </source>
</evidence>
<comment type="caution">
    <text evidence="4">The sequence shown here is derived from an EMBL/GenBank/DDBJ whole genome shotgun (WGS) entry which is preliminary data.</text>
</comment>
<feature type="region of interest" description="Disordered" evidence="1">
    <location>
        <begin position="460"/>
        <end position="539"/>
    </location>
</feature>
<feature type="domain" description="SGNH hydrolase-type esterase" evidence="3">
    <location>
        <begin position="145"/>
        <end position="350"/>
    </location>
</feature>
<dbReference type="Pfam" id="PF13472">
    <property type="entry name" value="Lipase_GDSL_2"/>
    <property type="match status" value="1"/>
</dbReference>
<sequence>MGAEELLPLRGSPASSSQSDGSRRGSPERGSSARSAFPQQTGGLGVYAALVTVLLVLACVLLATGTVQWTREPLRPLHAAFSASRDGAAPAALRDAAPPPPRLPWPPLLSAADVQRGITYHGTGARLQAVAAKLLEGQPIKAYTLGGSVTKGQGTSVDGAAYPHRFFDFIRAAFPHSKHVLLNKGIGGTSSGIFAACAEQMVAPDADLVVVEFTVNDRPDLPLTDLQRKGFEQLLRKLLRLPGRPAVVLLHHYPWWRASGNGRRLGLFYYPLTEQHFTLLAHYYDLPSVSVRAALHPLMRNGVDGFKVDKVTQRNRHMANGRALPAAAAGERDRYFYADRTHPNDRGHQVLAELLAGLVLGAVDEQYRQQQHGGRAGPDAGWAQRSAKVQQTLAAVPPPMIPGNAEEPTSLCAIQEAFQPMVVASQGFEWRAERPNETNFVGQKWGWTSTKPGDWAELQFDSRDGAVPPDAVPGSAGAADAPAAGAADDEAAEDEEEQEEEAASDRAGISAGDSSRNGSSDSSGGGGNSTAAGGASVAPKAKRLPNAEVLLSHLRSYEGMGVAQVRCVSGCTCTTTYLDGTWEQQATLQYIHRFKVSQHAKCRVRVRVTSQAGAVPQQGRKVTLMGLMVSHIPIRMHTRDDHAEQLSNVTRRLL</sequence>
<dbReference type="InterPro" id="IPR036514">
    <property type="entry name" value="SGNH_hydro_sf"/>
</dbReference>
<evidence type="ECO:0000259" key="3">
    <source>
        <dbReference type="Pfam" id="PF13472"/>
    </source>
</evidence>
<dbReference type="OrthoDB" id="544608at2759"/>
<dbReference type="InterPro" id="IPR013830">
    <property type="entry name" value="SGNH_hydro"/>
</dbReference>
<evidence type="ECO:0000313" key="5">
    <source>
        <dbReference type="Proteomes" id="UP000239899"/>
    </source>
</evidence>
<dbReference type="SUPFAM" id="SSF52266">
    <property type="entry name" value="SGNH hydrolase"/>
    <property type="match status" value="1"/>
</dbReference>
<dbReference type="CDD" id="cd00229">
    <property type="entry name" value="SGNH_hydrolase"/>
    <property type="match status" value="1"/>
</dbReference>
<keyword evidence="5" id="KW-1185">Reference proteome</keyword>
<accession>A0A2P6U050</accession>
<dbReference type="PANTHER" id="PTHR34407:SF1">
    <property type="entry name" value="SGNH HYDROLASE-TYPE ESTERASE DOMAIN-CONTAINING PROTEIN"/>
    <property type="match status" value="1"/>
</dbReference>
<dbReference type="AlphaFoldDB" id="A0A2P6U050"/>
<keyword evidence="2" id="KW-0472">Membrane</keyword>
<dbReference type="EMBL" id="LHPG02000003">
    <property type="protein sequence ID" value="PRW59695.1"/>
    <property type="molecule type" value="Genomic_DNA"/>
</dbReference>
<protein>
    <recommendedName>
        <fullName evidence="3">SGNH hydrolase-type esterase domain-containing protein</fullName>
    </recommendedName>
</protein>